<name>A0A948WVY6_9BACT</name>
<evidence type="ECO:0000313" key="1">
    <source>
        <dbReference type="EMBL" id="MBU3837089.1"/>
    </source>
</evidence>
<dbReference type="Proteomes" id="UP000783796">
    <property type="component" value="Unassembled WGS sequence"/>
</dbReference>
<comment type="caution">
    <text evidence="1">The sequence shown here is derived from an EMBL/GenBank/DDBJ whole genome shotgun (WGS) entry which is preliminary data.</text>
</comment>
<protein>
    <recommendedName>
        <fullName evidence="3">DUF1566 domain-containing protein</fullName>
    </recommendedName>
</protein>
<accession>A0A948WVY6</accession>
<evidence type="ECO:0000313" key="2">
    <source>
        <dbReference type="Proteomes" id="UP000783796"/>
    </source>
</evidence>
<dbReference type="AlphaFoldDB" id="A0A948WVY6"/>
<dbReference type="PROSITE" id="PS51257">
    <property type="entry name" value="PROKAR_LIPOPROTEIN"/>
    <property type="match status" value="1"/>
</dbReference>
<evidence type="ECO:0008006" key="3">
    <source>
        <dbReference type="Google" id="ProtNLM"/>
    </source>
</evidence>
<reference evidence="1" key="2">
    <citation type="submission" date="2021-04" db="EMBL/GenBank/DDBJ databases">
        <authorList>
            <person name="Gilroy R."/>
        </authorList>
    </citation>
    <scope>NUCLEOTIDE SEQUENCE</scope>
    <source>
        <strain evidence="1">G4-2901</strain>
    </source>
</reference>
<organism evidence="1 2">
    <name type="scientific">Candidatus Phocaeicola faecigallinarum</name>
    <dbReference type="NCBI Taxonomy" id="2838732"/>
    <lineage>
        <taxon>Bacteria</taxon>
        <taxon>Pseudomonadati</taxon>
        <taxon>Bacteroidota</taxon>
        <taxon>Bacteroidia</taxon>
        <taxon>Bacteroidales</taxon>
        <taxon>Bacteroidaceae</taxon>
        <taxon>Phocaeicola</taxon>
    </lineage>
</organism>
<reference evidence="1" key="1">
    <citation type="journal article" date="2021" name="PeerJ">
        <title>Extensive microbial diversity within the chicken gut microbiome revealed by metagenomics and culture.</title>
        <authorList>
            <person name="Gilroy R."/>
            <person name="Ravi A."/>
            <person name="Getino M."/>
            <person name="Pursley I."/>
            <person name="Horton D.L."/>
            <person name="Alikhan N.F."/>
            <person name="Baker D."/>
            <person name="Gharbi K."/>
            <person name="Hall N."/>
            <person name="Watson M."/>
            <person name="Adriaenssens E.M."/>
            <person name="Foster-Nyarko E."/>
            <person name="Jarju S."/>
            <person name="Secka A."/>
            <person name="Antonio M."/>
            <person name="Oren A."/>
            <person name="Chaudhuri R.R."/>
            <person name="La Ragione R."/>
            <person name="Hildebrand F."/>
            <person name="Pallen M.J."/>
        </authorList>
    </citation>
    <scope>NUCLEOTIDE SEQUENCE</scope>
    <source>
        <strain evidence="1">G4-2901</strain>
    </source>
</reference>
<sequence length="423" mass="47218">MKKILFLLLSINIFLSCKDDNIDKSVEENHIHEGHEYVDLGLPSGALWATLDVTVNNSVFFSWGETDPKQSYMLTTYQYLAGADSTLTKYCTDASCGDDGFIDGKFELQPADDVAHANWGGNWLTPTWNEWEELYSNCTWKTETDEEGVCVFVGTSKINGKQIRFKGVGAMQGSNLLYAKKGAYYWSSTLISDNCMYANGISFSPSSIVHKEGKRPMGHCVRAIIPGDRSSLNLVDLGLPSKIKWARTNIGAVSPEDTGLLYAWGECAPKPYYDFTNYKFCNGTPQSLTKYCTDNEYGTADGIRLLDSVDDVASQLLGEGWRMPTVDDLNELIKECTWTFETINDQKGFTVVGPNGNSIFLPFAGTMWQAEMEYKNIRGFYWSSTLDDEGDMWAEGLFVNQVSPSLGKEFTRASGRTVRPVHD</sequence>
<dbReference type="EMBL" id="JAHLFW010000018">
    <property type="protein sequence ID" value="MBU3837089.1"/>
    <property type="molecule type" value="Genomic_DNA"/>
</dbReference>
<proteinExistence type="predicted"/>
<gene>
    <name evidence="1" type="ORF">H9777_01920</name>
</gene>